<evidence type="ECO:0000313" key="2">
    <source>
        <dbReference type="EMBL" id="KAK7493870.1"/>
    </source>
</evidence>
<reference evidence="2 3" key="1">
    <citation type="journal article" date="2023" name="Sci. Data">
        <title>Genome assembly of the Korean intertidal mud-creeper Batillaria attramentaria.</title>
        <authorList>
            <person name="Patra A.K."/>
            <person name="Ho P.T."/>
            <person name="Jun S."/>
            <person name="Lee S.J."/>
            <person name="Kim Y."/>
            <person name="Won Y.J."/>
        </authorList>
    </citation>
    <scope>NUCLEOTIDE SEQUENCE [LARGE SCALE GENOMIC DNA]</scope>
    <source>
        <strain evidence="2">Wonlab-2016</strain>
    </source>
</reference>
<proteinExistence type="predicted"/>
<dbReference type="EMBL" id="JACVVK020000088">
    <property type="protein sequence ID" value="KAK7493870.1"/>
    <property type="molecule type" value="Genomic_DNA"/>
</dbReference>
<feature type="compositionally biased region" description="Basic residues" evidence="1">
    <location>
        <begin position="70"/>
        <end position="81"/>
    </location>
</feature>
<evidence type="ECO:0000313" key="3">
    <source>
        <dbReference type="Proteomes" id="UP001519460"/>
    </source>
</evidence>
<keyword evidence="3" id="KW-1185">Reference proteome</keyword>
<organism evidence="2 3">
    <name type="scientific">Batillaria attramentaria</name>
    <dbReference type="NCBI Taxonomy" id="370345"/>
    <lineage>
        <taxon>Eukaryota</taxon>
        <taxon>Metazoa</taxon>
        <taxon>Spiralia</taxon>
        <taxon>Lophotrochozoa</taxon>
        <taxon>Mollusca</taxon>
        <taxon>Gastropoda</taxon>
        <taxon>Caenogastropoda</taxon>
        <taxon>Sorbeoconcha</taxon>
        <taxon>Cerithioidea</taxon>
        <taxon>Batillariidae</taxon>
        <taxon>Batillaria</taxon>
    </lineage>
</organism>
<dbReference type="AlphaFoldDB" id="A0ABD0L414"/>
<name>A0ABD0L414_9CAEN</name>
<dbReference type="Proteomes" id="UP001519460">
    <property type="component" value="Unassembled WGS sequence"/>
</dbReference>
<sequence length="115" mass="12388">MHVSDVVTMAQAEDCVIISNHPPLCPGAQPGVSNHTERATSCGDNEDKALWDLAAGTDQAHGTAKETGTRRGRRNGRTKAAHRAEKINRQIFICCRPSAIGVRYGPSAIRPAQEQ</sequence>
<comment type="caution">
    <text evidence="2">The sequence shown here is derived from an EMBL/GenBank/DDBJ whole genome shotgun (WGS) entry which is preliminary data.</text>
</comment>
<evidence type="ECO:0000256" key="1">
    <source>
        <dbReference type="SAM" id="MobiDB-lite"/>
    </source>
</evidence>
<protein>
    <submittedName>
        <fullName evidence="2">Uncharacterized protein</fullName>
    </submittedName>
</protein>
<gene>
    <name evidence="2" type="ORF">BaRGS_00014752</name>
</gene>
<accession>A0ABD0L414</accession>
<feature type="region of interest" description="Disordered" evidence="1">
    <location>
        <begin position="55"/>
        <end position="82"/>
    </location>
</feature>